<dbReference type="Gene3D" id="3.50.50.60">
    <property type="entry name" value="FAD/NAD(P)-binding domain"/>
    <property type="match status" value="2"/>
</dbReference>
<dbReference type="InterPro" id="IPR050816">
    <property type="entry name" value="Flavin-dep_Halogenase_NPB"/>
</dbReference>
<evidence type="ECO:0000313" key="1">
    <source>
        <dbReference type="EMBL" id="SOB87407.1"/>
    </source>
</evidence>
<reference evidence="1 2" key="1">
    <citation type="submission" date="2017-07" db="EMBL/GenBank/DDBJ databases">
        <authorList>
            <person name="Sun Z.S."/>
            <person name="Albrecht U."/>
            <person name="Echele G."/>
            <person name="Lee C.C."/>
        </authorList>
    </citation>
    <scope>NUCLEOTIDE SEQUENCE [LARGE SCALE GENOMIC DNA]</scope>
    <source>
        <strain evidence="1 2">CGMCC 1.12672</strain>
    </source>
</reference>
<gene>
    <name evidence="1" type="ORF">SAMN06297144_2539</name>
</gene>
<keyword evidence="2" id="KW-1185">Reference proteome</keyword>
<name>A0A285R4Y1_9SPHN</name>
<accession>A0A285R4Y1</accession>
<dbReference type="EMBL" id="OBMI01000003">
    <property type="protein sequence ID" value="SOB87407.1"/>
    <property type="molecule type" value="Genomic_DNA"/>
</dbReference>
<dbReference type="PANTHER" id="PTHR43747">
    <property type="entry name" value="FAD-BINDING PROTEIN"/>
    <property type="match status" value="1"/>
</dbReference>
<dbReference type="PANTHER" id="PTHR43747:SF4">
    <property type="entry name" value="FLAVIN-DEPENDENT TRYPTOPHAN HALOGENASE"/>
    <property type="match status" value="1"/>
</dbReference>
<dbReference type="InterPro" id="IPR006905">
    <property type="entry name" value="Flavin_halogenase"/>
</dbReference>
<dbReference type="Proteomes" id="UP000219494">
    <property type="component" value="Unassembled WGS sequence"/>
</dbReference>
<proteinExistence type="predicted"/>
<dbReference type="InterPro" id="IPR036188">
    <property type="entry name" value="FAD/NAD-bd_sf"/>
</dbReference>
<sequence length="459" mass="47699">MRVAVVGDGVAAALAGAVLARAGAAVIRVPTEEGGTGLGPFGPALTAMPDWQASDIAAALPPVPGASFALGIAFAGWAANGGGWFLPFGDVGAALGPISFAQVIARMRAQGHALRFADFALATQAAQAGRFAPPSPDPRSPLSTLAMGVHYPAEALADALTALAPVQAVAPLVRVEHSEGRIAALVLADGAMLVADLYVDATGGDGRLIGHLSPGWESWAECLPCARATVTATAETQPPPPYAFHSADRDGWAATIPLDGRRVETRFSVAGAGTPYVNGRRTAAWRGNCVALGAAAGVIEPVLGAPLLLALRQAERIAALLPHAADQSAEAAEYNRLTAAELDRARDAAVALWATNGRVGEPLWDAARDRGSDQLRWTLDLYRSRGRVPLYDEELLSRADWIAILDGQGLRPRRLDPLGAAVSDAAVTAHAGRLRDRLLAAVRQMPSHADQLARYRAAS</sequence>
<organism evidence="1 2">
    <name type="scientific">Sphingomonas guangdongensis</name>
    <dbReference type="NCBI Taxonomy" id="1141890"/>
    <lineage>
        <taxon>Bacteria</taxon>
        <taxon>Pseudomonadati</taxon>
        <taxon>Pseudomonadota</taxon>
        <taxon>Alphaproteobacteria</taxon>
        <taxon>Sphingomonadales</taxon>
        <taxon>Sphingomonadaceae</taxon>
        <taxon>Sphingomonas</taxon>
    </lineage>
</organism>
<dbReference type="SUPFAM" id="SSF51905">
    <property type="entry name" value="FAD/NAD(P)-binding domain"/>
    <property type="match status" value="1"/>
</dbReference>
<evidence type="ECO:0000313" key="2">
    <source>
        <dbReference type="Proteomes" id="UP000219494"/>
    </source>
</evidence>
<dbReference type="AlphaFoldDB" id="A0A285R4Y1"/>
<protein>
    <submittedName>
        <fullName evidence="1">Tryptophan halogenase</fullName>
    </submittedName>
</protein>
<dbReference type="Pfam" id="PF04820">
    <property type="entry name" value="Trp_halogenase"/>
    <property type="match status" value="2"/>
</dbReference>
<dbReference type="RefSeq" id="WP_179641020.1">
    <property type="nucleotide sequence ID" value="NZ_OBMI01000003.1"/>
</dbReference>
<dbReference type="GO" id="GO:0004497">
    <property type="term" value="F:monooxygenase activity"/>
    <property type="evidence" value="ECO:0007669"/>
    <property type="project" value="InterPro"/>
</dbReference>